<comment type="caution">
    <text evidence="1">The sequence shown here is derived from an EMBL/GenBank/DDBJ whole genome shotgun (WGS) entry which is preliminary data.</text>
</comment>
<protein>
    <submittedName>
        <fullName evidence="1">Uncharacterized protein</fullName>
    </submittedName>
</protein>
<dbReference type="AlphaFoldDB" id="A0AAD5WDW3"/>
<evidence type="ECO:0000313" key="2">
    <source>
        <dbReference type="Proteomes" id="UP001196413"/>
    </source>
</evidence>
<proteinExistence type="predicted"/>
<sequence length="95" mass="10294">MDNPAKRKSYTFYARVSESIDANSDLSLLVLLVTSQLHSKQLVGQLLVSGRLLACASGLHFQPLIELIATIKNRSSFACSVIPGLVNLAKDFSTT</sequence>
<gene>
    <name evidence="1" type="ORF">KIN20_027316</name>
</gene>
<dbReference type="Proteomes" id="UP001196413">
    <property type="component" value="Unassembled WGS sequence"/>
</dbReference>
<organism evidence="1 2">
    <name type="scientific">Parelaphostrongylus tenuis</name>
    <name type="common">Meningeal worm</name>
    <dbReference type="NCBI Taxonomy" id="148309"/>
    <lineage>
        <taxon>Eukaryota</taxon>
        <taxon>Metazoa</taxon>
        <taxon>Ecdysozoa</taxon>
        <taxon>Nematoda</taxon>
        <taxon>Chromadorea</taxon>
        <taxon>Rhabditida</taxon>
        <taxon>Rhabditina</taxon>
        <taxon>Rhabditomorpha</taxon>
        <taxon>Strongyloidea</taxon>
        <taxon>Metastrongylidae</taxon>
        <taxon>Parelaphostrongylus</taxon>
    </lineage>
</organism>
<dbReference type="EMBL" id="JAHQIW010005597">
    <property type="protein sequence ID" value="KAJ1366622.1"/>
    <property type="molecule type" value="Genomic_DNA"/>
</dbReference>
<accession>A0AAD5WDW3</accession>
<name>A0AAD5WDW3_PARTN</name>
<evidence type="ECO:0000313" key="1">
    <source>
        <dbReference type="EMBL" id="KAJ1366622.1"/>
    </source>
</evidence>
<keyword evidence="2" id="KW-1185">Reference proteome</keyword>
<reference evidence="1" key="1">
    <citation type="submission" date="2021-06" db="EMBL/GenBank/DDBJ databases">
        <title>Parelaphostrongylus tenuis whole genome reference sequence.</title>
        <authorList>
            <person name="Garwood T.J."/>
            <person name="Larsen P.A."/>
            <person name="Fountain-Jones N.M."/>
            <person name="Garbe J.R."/>
            <person name="Macchietto M.G."/>
            <person name="Kania S.A."/>
            <person name="Gerhold R.W."/>
            <person name="Richards J.E."/>
            <person name="Wolf T.M."/>
        </authorList>
    </citation>
    <scope>NUCLEOTIDE SEQUENCE</scope>
    <source>
        <strain evidence="1">MNPRO001-30</strain>
        <tissue evidence="1">Meninges</tissue>
    </source>
</reference>